<dbReference type="GO" id="GO:0032259">
    <property type="term" value="P:methylation"/>
    <property type="evidence" value="ECO:0007669"/>
    <property type="project" value="UniProtKB-KW"/>
</dbReference>
<feature type="domain" description="Methyltransferase type 11" evidence="2">
    <location>
        <begin position="41"/>
        <end position="139"/>
    </location>
</feature>
<sequence length="423" mass="49181">MKKPLDKVTDAYFNELGDSFGERIRNRIHWICEHAKGETILDIGCSQGITSIILGREGKRVLGMDLLQESIDYANNMLKDEEEITKKYVQFISANFMDYDFEEKFDCIIMGEVLEHITDPQRFVKKASQLLSENGKIIITVPFGINDYFDHKKTYYLLDLFRLLDKGIEIEEINFLGKWVGLVLSNSLEQGISIDEGLLHKLEDAFYSMERQYVKDIASKNNSIKKLKEKHSEDTKNFKAKINQKDRLIADYENQVSELNGKISSLNDQIIESGLERKNNEKLSNSLIEQKEQLISELTEKVSMLTEKDIQISKLKVEVSSLKKLENSTPTLQQDTEKEVNTLRKLLEVAKLDVIKVRKEKVSIQEKLLNSYNKEQTLLNTYKKLLKNNKQLESRYKALRSSKLGKITVYYWQWRRKKKLGGK</sequence>
<dbReference type="Gene3D" id="3.40.50.150">
    <property type="entry name" value="Vaccinia Virus protein VP39"/>
    <property type="match status" value="1"/>
</dbReference>
<evidence type="ECO:0000256" key="1">
    <source>
        <dbReference type="SAM" id="Coils"/>
    </source>
</evidence>
<keyword evidence="3" id="KW-0489">Methyltransferase</keyword>
<dbReference type="Proteomes" id="UP001296923">
    <property type="component" value="Unassembled WGS sequence"/>
</dbReference>
<gene>
    <name evidence="3" type="ORF">JYA63_06855</name>
</gene>
<dbReference type="Pfam" id="PF08241">
    <property type="entry name" value="Methyltransf_11"/>
    <property type="match status" value="1"/>
</dbReference>
<evidence type="ECO:0000259" key="2">
    <source>
        <dbReference type="Pfam" id="PF08241"/>
    </source>
</evidence>
<dbReference type="InterPro" id="IPR029063">
    <property type="entry name" value="SAM-dependent_MTases_sf"/>
</dbReference>
<dbReference type="CDD" id="cd02440">
    <property type="entry name" value="AdoMet_MTases"/>
    <property type="match status" value="1"/>
</dbReference>
<comment type="caution">
    <text evidence="3">The sequence shown here is derived from an EMBL/GenBank/DDBJ whole genome shotgun (WGS) entry which is preliminary data.</text>
</comment>
<dbReference type="PANTHER" id="PTHR43861:SF6">
    <property type="entry name" value="METHYLTRANSFERASE TYPE 11"/>
    <property type="match status" value="1"/>
</dbReference>
<dbReference type="GO" id="GO:0008168">
    <property type="term" value="F:methyltransferase activity"/>
    <property type="evidence" value="ECO:0007669"/>
    <property type="project" value="UniProtKB-KW"/>
</dbReference>
<dbReference type="EMBL" id="JAFHKR010000038">
    <property type="protein sequence ID" value="MBN3553976.1"/>
    <property type="molecule type" value="Genomic_DNA"/>
</dbReference>
<dbReference type="InterPro" id="IPR013216">
    <property type="entry name" value="Methyltransf_11"/>
</dbReference>
<dbReference type="PANTHER" id="PTHR43861">
    <property type="entry name" value="TRANS-ACONITATE 2-METHYLTRANSFERASE-RELATED"/>
    <property type="match status" value="1"/>
</dbReference>
<accession>A0ABS2ZM75</accession>
<keyword evidence="4" id="KW-1185">Reference proteome</keyword>
<dbReference type="RefSeq" id="WP_205725041.1">
    <property type="nucleotide sequence ID" value="NZ_JAFHKR010000038.1"/>
</dbReference>
<evidence type="ECO:0000313" key="4">
    <source>
        <dbReference type="Proteomes" id="UP001296923"/>
    </source>
</evidence>
<keyword evidence="3" id="KW-0808">Transferase</keyword>
<evidence type="ECO:0000313" key="3">
    <source>
        <dbReference type="EMBL" id="MBN3553976.1"/>
    </source>
</evidence>
<proteinExistence type="predicted"/>
<dbReference type="SUPFAM" id="SSF53335">
    <property type="entry name" value="S-adenosyl-L-methionine-dependent methyltransferases"/>
    <property type="match status" value="1"/>
</dbReference>
<reference evidence="3 4" key="1">
    <citation type="submission" date="2021-01" db="EMBL/GenBank/DDBJ databases">
        <title>Genome Sequencing of Type Strains.</title>
        <authorList>
            <person name="Lemaire J.F."/>
            <person name="Inderbitzin P."/>
            <person name="Collins S.B."/>
            <person name="Wespe N."/>
            <person name="Knight-Connoni V."/>
        </authorList>
    </citation>
    <scope>NUCLEOTIDE SEQUENCE [LARGE SCALE GENOMIC DNA]</scope>
    <source>
        <strain evidence="3 4">DSM 23009</strain>
    </source>
</reference>
<name>A0ABS2ZM75_9BACL</name>
<feature type="coiled-coil region" evidence="1">
    <location>
        <begin position="235"/>
        <end position="308"/>
    </location>
</feature>
<protein>
    <submittedName>
        <fullName evidence="3">Methyltransferase domain-containing protein</fullName>
    </submittedName>
</protein>
<organism evidence="3 4">
    <name type="scientific">Fictibacillus nanhaiensis</name>
    <dbReference type="NCBI Taxonomy" id="742169"/>
    <lineage>
        <taxon>Bacteria</taxon>
        <taxon>Bacillati</taxon>
        <taxon>Bacillota</taxon>
        <taxon>Bacilli</taxon>
        <taxon>Bacillales</taxon>
        <taxon>Fictibacillaceae</taxon>
        <taxon>Fictibacillus</taxon>
    </lineage>
</organism>
<feature type="coiled-coil region" evidence="1">
    <location>
        <begin position="333"/>
        <end position="402"/>
    </location>
</feature>
<keyword evidence="1" id="KW-0175">Coiled coil</keyword>